<dbReference type="PROSITE" id="PS51084">
    <property type="entry name" value="HIT_2"/>
    <property type="match status" value="1"/>
</dbReference>
<feature type="short sequence motif" description="Histidine triad motif" evidence="2">
    <location>
        <begin position="91"/>
        <end position="95"/>
    </location>
</feature>
<dbReference type="Gene3D" id="3.30.428.10">
    <property type="entry name" value="HIT-like"/>
    <property type="match status" value="1"/>
</dbReference>
<dbReference type="SUPFAM" id="SSF54197">
    <property type="entry name" value="HIT-like"/>
    <property type="match status" value="1"/>
</dbReference>
<gene>
    <name evidence="4" type="ORF">UX03_C0005G0028</name>
</gene>
<feature type="domain" description="HIT" evidence="3">
    <location>
        <begin position="5"/>
        <end position="106"/>
    </location>
</feature>
<evidence type="ECO:0000256" key="1">
    <source>
        <dbReference type="PIRSR" id="PIRSR601310-1"/>
    </source>
</evidence>
<evidence type="ECO:0000259" key="3">
    <source>
        <dbReference type="PROSITE" id="PS51084"/>
    </source>
</evidence>
<dbReference type="Pfam" id="PF11969">
    <property type="entry name" value="DcpS_C"/>
    <property type="match status" value="1"/>
</dbReference>
<dbReference type="PANTHER" id="PTHR23089">
    <property type="entry name" value="HISTIDINE TRIAD HIT PROTEIN"/>
    <property type="match status" value="1"/>
</dbReference>
<protein>
    <submittedName>
        <fullName evidence="4">Histidine triad (HIT) family protein</fullName>
    </submittedName>
</protein>
<dbReference type="InterPro" id="IPR036265">
    <property type="entry name" value="HIT-like_sf"/>
</dbReference>
<dbReference type="EMBL" id="LCKQ01000005">
    <property type="protein sequence ID" value="KKU04044.1"/>
    <property type="molecule type" value="Genomic_DNA"/>
</dbReference>
<dbReference type="GO" id="GO:0003824">
    <property type="term" value="F:catalytic activity"/>
    <property type="evidence" value="ECO:0007669"/>
    <property type="project" value="InterPro"/>
</dbReference>
<dbReference type="Proteomes" id="UP000034086">
    <property type="component" value="Unassembled WGS sequence"/>
</dbReference>
<dbReference type="InterPro" id="IPR011146">
    <property type="entry name" value="HIT-like"/>
</dbReference>
<reference evidence="4 5" key="1">
    <citation type="journal article" date="2015" name="Nature">
        <title>rRNA introns, odd ribosomes, and small enigmatic genomes across a large radiation of phyla.</title>
        <authorList>
            <person name="Brown C.T."/>
            <person name="Hug L.A."/>
            <person name="Thomas B.C."/>
            <person name="Sharon I."/>
            <person name="Castelle C.J."/>
            <person name="Singh A."/>
            <person name="Wilkins M.J."/>
            <person name="Williams K.H."/>
            <person name="Banfield J.F."/>
        </authorList>
    </citation>
    <scope>NUCLEOTIDE SEQUENCE [LARGE SCALE GENOMIC DNA]</scope>
</reference>
<accession>A0A0G1M6U6</accession>
<evidence type="ECO:0000256" key="2">
    <source>
        <dbReference type="PROSITE-ProRule" id="PRU00464"/>
    </source>
</evidence>
<sequence>MEDCIFCKIVNKQIPATIEKETDEIVVFKDVSPRAPIHLLLVPRKHYRDITEADGQIWSKIREVALQIAEEKNLRGFRLVHNAGDAAAVAHMHVHFLGEVSKDREV</sequence>
<proteinExistence type="predicted"/>
<organism evidence="4 5">
    <name type="scientific">Candidatus Woesebacteria bacterium GW2011_GWE1_45_18</name>
    <dbReference type="NCBI Taxonomy" id="1618598"/>
    <lineage>
        <taxon>Bacteria</taxon>
        <taxon>Candidatus Woeseibacteriota</taxon>
    </lineage>
</organism>
<dbReference type="InterPro" id="IPR001310">
    <property type="entry name" value="Histidine_triad_HIT"/>
</dbReference>
<name>A0A0G1M6U6_9BACT</name>
<evidence type="ECO:0000313" key="4">
    <source>
        <dbReference type="EMBL" id="KKU04044.1"/>
    </source>
</evidence>
<dbReference type="AlphaFoldDB" id="A0A0G1M6U6"/>
<comment type="caution">
    <text evidence="4">The sequence shown here is derived from an EMBL/GenBank/DDBJ whole genome shotgun (WGS) entry which is preliminary data.</text>
</comment>
<evidence type="ECO:0000313" key="5">
    <source>
        <dbReference type="Proteomes" id="UP000034086"/>
    </source>
</evidence>
<feature type="active site" description="Tele-AMP-histidine intermediate" evidence="1">
    <location>
        <position position="95"/>
    </location>
</feature>
<dbReference type="PRINTS" id="PR00332">
    <property type="entry name" value="HISTRIAD"/>
</dbReference>